<reference evidence="2" key="2">
    <citation type="submission" date="2021-12" db="EMBL/GenBank/DDBJ databases">
        <title>Resequencing data analysis of finger millet.</title>
        <authorList>
            <person name="Hatakeyama M."/>
            <person name="Aluri S."/>
            <person name="Balachadran M.T."/>
            <person name="Sivarajan S.R."/>
            <person name="Poveda L."/>
            <person name="Shimizu-Inatsugi R."/>
            <person name="Schlapbach R."/>
            <person name="Sreeman S.M."/>
            <person name="Shimizu K.K."/>
        </authorList>
    </citation>
    <scope>NUCLEOTIDE SEQUENCE</scope>
</reference>
<comment type="caution">
    <text evidence="2">The sequence shown here is derived from an EMBL/GenBank/DDBJ whole genome shotgun (WGS) entry which is preliminary data.</text>
</comment>
<accession>A0AAV5CPJ6</accession>
<gene>
    <name evidence="2" type="primary">ga17163</name>
    <name evidence="2" type="ORF">PR202_ga17163</name>
</gene>
<evidence type="ECO:0000313" key="2">
    <source>
        <dbReference type="EMBL" id="GJN00016.1"/>
    </source>
</evidence>
<reference evidence="2" key="1">
    <citation type="journal article" date="2018" name="DNA Res.">
        <title>Multiple hybrid de novo genome assembly of finger millet, an orphan allotetraploid crop.</title>
        <authorList>
            <person name="Hatakeyama M."/>
            <person name="Aluri S."/>
            <person name="Balachadran M.T."/>
            <person name="Sivarajan S.R."/>
            <person name="Patrignani A."/>
            <person name="Gruter S."/>
            <person name="Poveda L."/>
            <person name="Shimizu-Inatsugi R."/>
            <person name="Baeten J."/>
            <person name="Francoijs K.J."/>
            <person name="Nataraja K.N."/>
            <person name="Reddy Y.A.N."/>
            <person name="Phadnis S."/>
            <person name="Ravikumar R.L."/>
            <person name="Schlapbach R."/>
            <person name="Sreeman S.M."/>
            <person name="Shimizu K.K."/>
        </authorList>
    </citation>
    <scope>NUCLEOTIDE SEQUENCE</scope>
</reference>
<feature type="compositionally biased region" description="Polar residues" evidence="1">
    <location>
        <begin position="110"/>
        <end position="129"/>
    </location>
</feature>
<feature type="region of interest" description="Disordered" evidence="1">
    <location>
        <begin position="39"/>
        <end position="92"/>
    </location>
</feature>
<dbReference type="AlphaFoldDB" id="A0AAV5CPJ6"/>
<keyword evidence="3" id="KW-1185">Reference proteome</keyword>
<organism evidence="2 3">
    <name type="scientific">Eleusine coracana subsp. coracana</name>
    <dbReference type="NCBI Taxonomy" id="191504"/>
    <lineage>
        <taxon>Eukaryota</taxon>
        <taxon>Viridiplantae</taxon>
        <taxon>Streptophyta</taxon>
        <taxon>Embryophyta</taxon>
        <taxon>Tracheophyta</taxon>
        <taxon>Spermatophyta</taxon>
        <taxon>Magnoliopsida</taxon>
        <taxon>Liliopsida</taxon>
        <taxon>Poales</taxon>
        <taxon>Poaceae</taxon>
        <taxon>PACMAD clade</taxon>
        <taxon>Chloridoideae</taxon>
        <taxon>Cynodonteae</taxon>
        <taxon>Eleusininae</taxon>
        <taxon>Eleusine</taxon>
    </lineage>
</organism>
<evidence type="ECO:0000313" key="3">
    <source>
        <dbReference type="Proteomes" id="UP001054889"/>
    </source>
</evidence>
<dbReference type="Proteomes" id="UP001054889">
    <property type="component" value="Unassembled WGS sequence"/>
</dbReference>
<sequence length="278" mass="30634">MPGCIQFKEAPLEFEDEMRILFDSICVINATSFVPGGNVNASPPQHIEGNNDADVENEGEDTPSLAHHKRSAKKRHAAHGASPKEKKGKKTYRDGLMKRLVDAYEKKSESSTNSATSTIVDHMSTPSDTEQSDEVMAECDSDDDDDFLLVYAALELMDDNYDSCCNKERTVPRMSGNVWTEILLQDRDKGKSDIIHSESRISSKIIRVAKHSDSMNKKFSKQLLLRESGFLQNPFIFQLSQTGRLIGEVDYTAGQGGQHPPPAIDGSIGSPALGGTRE</sequence>
<feature type="compositionally biased region" description="Basic residues" evidence="1">
    <location>
        <begin position="66"/>
        <end position="78"/>
    </location>
</feature>
<protein>
    <submittedName>
        <fullName evidence="2">Uncharacterized protein</fullName>
    </submittedName>
</protein>
<name>A0AAV5CPJ6_ELECO</name>
<dbReference type="EMBL" id="BQKI01000008">
    <property type="protein sequence ID" value="GJN00016.1"/>
    <property type="molecule type" value="Genomic_DNA"/>
</dbReference>
<feature type="region of interest" description="Disordered" evidence="1">
    <location>
        <begin position="104"/>
        <end position="131"/>
    </location>
</feature>
<proteinExistence type="predicted"/>
<feature type="region of interest" description="Disordered" evidence="1">
    <location>
        <begin position="252"/>
        <end position="278"/>
    </location>
</feature>
<evidence type="ECO:0000256" key="1">
    <source>
        <dbReference type="SAM" id="MobiDB-lite"/>
    </source>
</evidence>
<feature type="compositionally biased region" description="Acidic residues" evidence="1">
    <location>
        <begin position="51"/>
        <end position="61"/>
    </location>
</feature>